<protein>
    <submittedName>
        <fullName evidence="1">Uncharacterized protein</fullName>
    </submittedName>
</protein>
<accession>A0A8H7YJ09</accession>
<proteinExistence type="predicted"/>
<organism evidence="1 2">
    <name type="scientific">Ajellomyces capsulatus</name>
    <name type="common">Darling's disease fungus</name>
    <name type="synonym">Histoplasma capsulatum</name>
    <dbReference type="NCBI Taxonomy" id="5037"/>
    <lineage>
        <taxon>Eukaryota</taxon>
        <taxon>Fungi</taxon>
        <taxon>Dikarya</taxon>
        <taxon>Ascomycota</taxon>
        <taxon>Pezizomycotina</taxon>
        <taxon>Eurotiomycetes</taxon>
        <taxon>Eurotiomycetidae</taxon>
        <taxon>Onygenales</taxon>
        <taxon>Ajellomycetaceae</taxon>
        <taxon>Histoplasma</taxon>
    </lineage>
</organism>
<name>A0A8H7YJ09_AJECA</name>
<evidence type="ECO:0000313" key="1">
    <source>
        <dbReference type="EMBL" id="KAG5293289.1"/>
    </source>
</evidence>
<gene>
    <name evidence="1" type="ORF">I7I52_04559</name>
</gene>
<dbReference type="AlphaFoldDB" id="A0A8H7YJ09"/>
<sequence length="82" mass="9709">MSCQAAHPSIRYRLGRGTFLLSKNFPQSVLRSSSDNPSRSYLQRSPMCERWCVQYCMHPWKYRPHLPIILIRQPYLGIQAER</sequence>
<dbReference type="Proteomes" id="UP000670092">
    <property type="component" value="Unassembled WGS sequence"/>
</dbReference>
<comment type="caution">
    <text evidence="1">The sequence shown here is derived from an EMBL/GenBank/DDBJ whole genome shotgun (WGS) entry which is preliminary data.</text>
</comment>
<reference evidence="1 2" key="1">
    <citation type="submission" date="2021-01" db="EMBL/GenBank/DDBJ databases">
        <title>Chromosome-level genome assembly of a human fungal pathogen reveals clustering of transcriptionally co-regulated genes.</title>
        <authorList>
            <person name="Voorhies M."/>
            <person name="Cohen S."/>
            <person name="Shea T.P."/>
            <person name="Petrus S."/>
            <person name="Munoz J.F."/>
            <person name="Poplawski S."/>
            <person name="Goldman W.E."/>
            <person name="Michael T."/>
            <person name="Cuomo C.A."/>
            <person name="Sil A."/>
            <person name="Beyhan S."/>
        </authorList>
    </citation>
    <scope>NUCLEOTIDE SEQUENCE [LARGE SCALE GENOMIC DNA]</scope>
    <source>
        <strain evidence="1 2">G184AR</strain>
    </source>
</reference>
<dbReference type="EMBL" id="JAEVHI010000004">
    <property type="protein sequence ID" value="KAG5293289.1"/>
    <property type="molecule type" value="Genomic_DNA"/>
</dbReference>
<evidence type="ECO:0000313" key="2">
    <source>
        <dbReference type="Proteomes" id="UP000670092"/>
    </source>
</evidence>
<dbReference type="VEuPathDB" id="FungiDB:I7I52_04559"/>